<evidence type="ECO:0000313" key="4">
    <source>
        <dbReference type="EMBL" id="GHO87288.1"/>
    </source>
</evidence>
<dbReference type="EMBL" id="BNJJ01000016">
    <property type="protein sequence ID" value="GHO87288.1"/>
    <property type="molecule type" value="Genomic_DNA"/>
</dbReference>
<reference evidence="4 5" key="1">
    <citation type="journal article" date="2021" name="Int. J. Syst. Evol. Microbiol.">
        <title>Reticulibacter mediterranei gen. nov., sp. nov., within the new family Reticulibacteraceae fam. nov., and Ktedonospora formicarum gen. nov., sp. nov., Ktedonobacter robiniae sp. nov., Dictyobacter formicarum sp. nov. and Dictyobacter arantiisoli sp. nov., belonging to the class Ktedonobacteria.</title>
        <authorList>
            <person name="Yabe S."/>
            <person name="Zheng Y."/>
            <person name="Wang C.M."/>
            <person name="Sakai Y."/>
            <person name="Abe K."/>
            <person name="Yokota A."/>
            <person name="Donadio S."/>
            <person name="Cavaletti L."/>
            <person name="Monciardini P."/>
        </authorList>
    </citation>
    <scope>NUCLEOTIDE SEQUENCE [LARGE SCALE GENOMIC DNA]</scope>
    <source>
        <strain evidence="4 5">SOSP1-9</strain>
    </source>
</reference>
<accession>A0ABQ3VPI8</accession>
<dbReference type="InterPro" id="IPR001296">
    <property type="entry name" value="Glyco_trans_1"/>
</dbReference>
<dbReference type="InterPro" id="IPR028098">
    <property type="entry name" value="Glyco_trans_4-like_N"/>
</dbReference>
<dbReference type="Pfam" id="PF13439">
    <property type="entry name" value="Glyco_transf_4"/>
    <property type="match status" value="1"/>
</dbReference>
<organism evidence="4 5">
    <name type="scientific">Dictyobacter formicarum</name>
    <dbReference type="NCBI Taxonomy" id="2778368"/>
    <lineage>
        <taxon>Bacteria</taxon>
        <taxon>Bacillati</taxon>
        <taxon>Chloroflexota</taxon>
        <taxon>Ktedonobacteria</taxon>
        <taxon>Ktedonobacterales</taxon>
        <taxon>Dictyobacteraceae</taxon>
        <taxon>Dictyobacter</taxon>
    </lineage>
</organism>
<dbReference type="Gene3D" id="3.40.50.2000">
    <property type="entry name" value="Glycogen Phosphorylase B"/>
    <property type="match status" value="2"/>
</dbReference>
<dbReference type="PANTHER" id="PTHR46401">
    <property type="entry name" value="GLYCOSYLTRANSFERASE WBBK-RELATED"/>
    <property type="match status" value="1"/>
</dbReference>
<dbReference type="Pfam" id="PF00534">
    <property type="entry name" value="Glycos_transf_1"/>
    <property type="match status" value="1"/>
</dbReference>
<dbReference type="RefSeq" id="WP_201364859.1">
    <property type="nucleotide sequence ID" value="NZ_BNJJ01000016.1"/>
</dbReference>
<comment type="caution">
    <text evidence="4">The sequence shown here is derived from an EMBL/GenBank/DDBJ whole genome shotgun (WGS) entry which is preliminary data.</text>
</comment>
<keyword evidence="1 4" id="KW-0808">Transferase</keyword>
<feature type="domain" description="Glycosyl transferase family 1" evidence="2">
    <location>
        <begin position="193"/>
        <end position="355"/>
    </location>
</feature>
<dbReference type="Proteomes" id="UP000635565">
    <property type="component" value="Unassembled WGS sequence"/>
</dbReference>
<keyword evidence="5" id="KW-1185">Reference proteome</keyword>
<proteinExistence type="predicted"/>
<evidence type="ECO:0000313" key="5">
    <source>
        <dbReference type="Proteomes" id="UP000635565"/>
    </source>
</evidence>
<feature type="domain" description="Glycosyltransferase subfamily 4-like N-terminal" evidence="3">
    <location>
        <begin position="16"/>
        <end position="176"/>
    </location>
</feature>
<evidence type="ECO:0000259" key="2">
    <source>
        <dbReference type="Pfam" id="PF00534"/>
    </source>
</evidence>
<name>A0ABQ3VPI8_9CHLR</name>
<sequence length="386" mass="43518">MRIAIDYTAGIRQGAGIGVYVRNLVAAMLAQDEDNFYTLLTSGRASSERPFPIAENVRGRNLHIPDRYLNILWYRLRAPLPATLFSGPTDIYHGPDFVLPPLGKRVRKVVTIHDLAFLEHPEYAVPSLAEYLRKVVPQAVASADVVATVSQEVSRTLIEHFQTPREKLVVIPNGVQPYFRRITDPVILGATRHKFQLEQPFVLAVGTQEPRKNHQGIVKAFYQAQQEKDGPPLLVIAGGTGWLYEETQQLVRDLQLENKVRFLGRVTEHELITLYSMAELFVFPSFFEGFGIPPLEAMACGAPVITSNTSSLPEVVGDAALQVDPHNIDELSHAMLRLLQDEQLRTDLRQRGYQRVQLYTWQQSAQKMLQVYERLHSGHSNFASEA</sequence>
<evidence type="ECO:0000256" key="1">
    <source>
        <dbReference type="ARBA" id="ARBA00022679"/>
    </source>
</evidence>
<protein>
    <submittedName>
        <fullName evidence="4">Glycosyl transferase family 1</fullName>
    </submittedName>
</protein>
<gene>
    <name evidence="4" type="ORF">KSZ_52940</name>
</gene>
<dbReference type="GO" id="GO:0016740">
    <property type="term" value="F:transferase activity"/>
    <property type="evidence" value="ECO:0007669"/>
    <property type="project" value="UniProtKB-KW"/>
</dbReference>
<dbReference type="PANTHER" id="PTHR46401:SF2">
    <property type="entry name" value="GLYCOSYLTRANSFERASE WBBK-RELATED"/>
    <property type="match status" value="1"/>
</dbReference>
<dbReference type="CDD" id="cd03809">
    <property type="entry name" value="GT4_MtfB-like"/>
    <property type="match status" value="1"/>
</dbReference>
<dbReference type="SUPFAM" id="SSF53756">
    <property type="entry name" value="UDP-Glycosyltransferase/glycogen phosphorylase"/>
    <property type="match status" value="1"/>
</dbReference>
<evidence type="ECO:0000259" key="3">
    <source>
        <dbReference type="Pfam" id="PF13439"/>
    </source>
</evidence>